<protein>
    <recommendedName>
        <fullName evidence="1">RNase H type-1 domain-containing protein</fullName>
    </recommendedName>
</protein>
<dbReference type="SUPFAM" id="SSF56672">
    <property type="entry name" value="DNA/RNA polymerases"/>
    <property type="match status" value="1"/>
</dbReference>
<dbReference type="PANTHER" id="PTHR19446">
    <property type="entry name" value="REVERSE TRANSCRIPTASES"/>
    <property type="match status" value="1"/>
</dbReference>
<dbReference type="AlphaFoldDB" id="A0A9D3VVA5"/>
<comment type="caution">
    <text evidence="2">The sequence shown here is derived from an EMBL/GenBank/DDBJ whole genome shotgun (WGS) entry which is preliminary data.</text>
</comment>
<organism evidence="2 3">
    <name type="scientific">Gossypium stocksii</name>
    <dbReference type="NCBI Taxonomy" id="47602"/>
    <lineage>
        <taxon>Eukaryota</taxon>
        <taxon>Viridiplantae</taxon>
        <taxon>Streptophyta</taxon>
        <taxon>Embryophyta</taxon>
        <taxon>Tracheophyta</taxon>
        <taxon>Spermatophyta</taxon>
        <taxon>Magnoliopsida</taxon>
        <taxon>eudicotyledons</taxon>
        <taxon>Gunneridae</taxon>
        <taxon>Pentapetalae</taxon>
        <taxon>rosids</taxon>
        <taxon>malvids</taxon>
        <taxon>Malvales</taxon>
        <taxon>Malvaceae</taxon>
        <taxon>Malvoideae</taxon>
        <taxon>Gossypium</taxon>
    </lineage>
</organism>
<dbReference type="Pfam" id="PF13456">
    <property type="entry name" value="RVT_3"/>
    <property type="match status" value="1"/>
</dbReference>
<dbReference type="InterPro" id="IPR002156">
    <property type="entry name" value="RNaseH_domain"/>
</dbReference>
<dbReference type="InterPro" id="IPR000477">
    <property type="entry name" value="RT_dom"/>
</dbReference>
<dbReference type="InterPro" id="IPR044730">
    <property type="entry name" value="RNase_H-like_dom_plant"/>
</dbReference>
<gene>
    <name evidence="2" type="ORF">J1N35_013612</name>
</gene>
<dbReference type="Gene3D" id="3.30.420.10">
    <property type="entry name" value="Ribonuclease H-like superfamily/Ribonuclease H"/>
    <property type="match status" value="1"/>
</dbReference>
<dbReference type="CDD" id="cd06222">
    <property type="entry name" value="RNase_H_like"/>
    <property type="match status" value="1"/>
</dbReference>
<name>A0A9D3VVA5_9ROSI</name>
<dbReference type="Pfam" id="PF00078">
    <property type="entry name" value="RVT_1"/>
    <property type="match status" value="1"/>
</dbReference>
<evidence type="ECO:0000259" key="1">
    <source>
        <dbReference type="PROSITE" id="PS50879"/>
    </source>
</evidence>
<dbReference type="PROSITE" id="PS50879">
    <property type="entry name" value="RNASE_H_1"/>
    <property type="match status" value="1"/>
</dbReference>
<dbReference type="SUPFAM" id="SSF53098">
    <property type="entry name" value="Ribonuclease H-like"/>
    <property type="match status" value="1"/>
</dbReference>
<dbReference type="Proteomes" id="UP000828251">
    <property type="component" value="Unassembled WGS sequence"/>
</dbReference>
<dbReference type="GO" id="GO:0004523">
    <property type="term" value="F:RNA-DNA hybrid ribonuclease activity"/>
    <property type="evidence" value="ECO:0007669"/>
    <property type="project" value="InterPro"/>
</dbReference>
<dbReference type="EMBL" id="JAIQCV010000005">
    <property type="protein sequence ID" value="KAH1096691.1"/>
    <property type="molecule type" value="Genomic_DNA"/>
</dbReference>
<sequence>MNNTLIVLIPKVQNLETFGQFRPISLCSVLYKLIMKVISNRFKHIFPKIITQEQVGFIAGRSINENIILAQEVIHSMRSQKKRKWMAIKIDLEKAYDRVSWDFIDVSLRAIGIPEYLVNVIMSVISNPTMQGRILSNVERVRKGILEDPSCHICGFHSEDIVHILQYCSAAKDVWDQVNPAHKSTDYVHLFTDGAMQLDLGFAAAEVVIRDMKGLWITGFYRFLGKCSAFNAELWGILEGLKLLQRLGYDHVIIRSDSLEVVKGIHEAPLNASNSALIRRIHRIMSQENH</sequence>
<evidence type="ECO:0000313" key="3">
    <source>
        <dbReference type="Proteomes" id="UP000828251"/>
    </source>
</evidence>
<accession>A0A9D3VVA5</accession>
<evidence type="ECO:0000313" key="2">
    <source>
        <dbReference type="EMBL" id="KAH1096691.1"/>
    </source>
</evidence>
<dbReference type="CDD" id="cd01650">
    <property type="entry name" value="RT_nLTR_like"/>
    <property type="match status" value="1"/>
</dbReference>
<proteinExistence type="predicted"/>
<dbReference type="InterPro" id="IPR036397">
    <property type="entry name" value="RNaseH_sf"/>
</dbReference>
<keyword evidence="3" id="KW-1185">Reference proteome</keyword>
<reference evidence="2 3" key="1">
    <citation type="journal article" date="2021" name="Plant Biotechnol. J.">
        <title>Multi-omics assisted identification of the key and species-specific regulatory components of drought-tolerant mechanisms in Gossypium stocksii.</title>
        <authorList>
            <person name="Yu D."/>
            <person name="Ke L."/>
            <person name="Zhang D."/>
            <person name="Wu Y."/>
            <person name="Sun Y."/>
            <person name="Mei J."/>
            <person name="Sun J."/>
            <person name="Sun Y."/>
        </authorList>
    </citation>
    <scope>NUCLEOTIDE SEQUENCE [LARGE SCALE GENOMIC DNA]</scope>
    <source>
        <strain evidence="3">cv. E1</strain>
        <tissue evidence="2">Leaf</tissue>
    </source>
</reference>
<dbReference type="InterPro" id="IPR043502">
    <property type="entry name" value="DNA/RNA_pol_sf"/>
</dbReference>
<feature type="domain" description="RNase H type-1" evidence="1">
    <location>
        <begin position="184"/>
        <end position="290"/>
    </location>
</feature>
<dbReference type="GO" id="GO:0003676">
    <property type="term" value="F:nucleic acid binding"/>
    <property type="evidence" value="ECO:0007669"/>
    <property type="project" value="InterPro"/>
</dbReference>
<dbReference type="OrthoDB" id="1001820at2759"/>
<dbReference type="InterPro" id="IPR012337">
    <property type="entry name" value="RNaseH-like_sf"/>
</dbReference>